<dbReference type="FunFam" id="3.40.50.150:FF:000013">
    <property type="entry name" value="Spermidine synthase"/>
    <property type="match status" value="1"/>
</dbReference>
<dbReference type="NCBIfam" id="NF002010">
    <property type="entry name" value="PRK00811.1"/>
    <property type="match status" value="1"/>
</dbReference>
<dbReference type="Gene3D" id="3.40.50.150">
    <property type="entry name" value="Vaccinia Virus protein VP39"/>
    <property type="match status" value="1"/>
</dbReference>
<feature type="active site" description="Proton acceptor" evidence="3">
    <location>
        <position position="196"/>
    </location>
</feature>
<dbReference type="InterPro" id="IPR001045">
    <property type="entry name" value="Spermi_synthase"/>
</dbReference>
<dbReference type="InterPro" id="IPR030374">
    <property type="entry name" value="PABS"/>
</dbReference>
<gene>
    <name evidence="6" type="ORF">Vbra_8820</name>
</gene>
<dbReference type="InterPro" id="IPR037163">
    <property type="entry name" value="Spermidine_synt_N_sf"/>
</dbReference>
<evidence type="ECO:0000313" key="7">
    <source>
        <dbReference type="Proteomes" id="UP000041254"/>
    </source>
</evidence>
<dbReference type="GO" id="GO:0008295">
    <property type="term" value="P:spermidine biosynthetic process"/>
    <property type="evidence" value="ECO:0007669"/>
    <property type="project" value="TreeGrafter"/>
</dbReference>
<accession>A0A0G4F525</accession>
<name>A0A0G4F525_VITBC</name>
<keyword evidence="7" id="KW-1185">Reference proteome</keyword>
<reference evidence="6 7" key="1">
    <citation type="submission" date="2014-11" db="EMBL/GenBank/DDBJ databases">
        <authorList>
            <person name="Zhu J."/>
            <person name="Qi W."/>
            <person name="Song R."/>
        </authorList>
    </citation>
    <scope>NUCLEOTIDE SEQUENCE [LARGE SCALE GENOMIC DNA]</scope>
</reference>
<organism evidence="6 7">
    <name type="scientific">Vitrella brassicaformis (strain CCMP3155)</name>
    <dbReference type="NCBI Taxonomy" id="1169540"/>
    <lineage>
        <taxon>Eukaryota</taxon>
        <taxon>Sar</taxon>
        <taxon>Alveolata</taxon>
        <taxon>Colpodellida</taxon>
        <taxon>Vitrellaceae</taxon>
        <taxon>Vitrella</taxon>
    </lineage>
</organism>
<evidence type="ECO:0000313" key="6">
    <source>
        <dbReference type="EMBL" id="CEM06927.1"/>
    </source>
</evidence>
<dbReference type="GO" id="GO:0004766">
    <property type="term" value="F:spermidine synthase activity"/>
    <property type="evidence" value="ECO:0007669"/>
    <property type="project" value="TreeGrafter"/>
</dbReference>
<comment type="similarity">
    <text evidence="1 4">Belongs to the spermidine/spermine synthase family.</text>
</comment>
<dbReference type="InterPro" id="IPR029063">
    <property type="entry name" value="SAM-dependent_MTases_sf"/>
</dbReference>
<dbReference type="InParanoid" id="A0A0G4F525"/>
<keyword evidence="3" id="KW-0620">Polyamine biosynthesis</keyword>
<evidence type="ECO:0000259" key="5">
    <source>
        <dbReference type="PROSITE" id="PS51006"/>
    </source>
</evidence>
<dbReference type="FunFam" id="2.30.140.10:FF:000001">
    <property type="entry name" value="SPE3p Spermidine synthase"/>
    <property type="match status" value="1"/>
</dbReference>
<sequence length="319" mass="35424">MSLQTKEWSKLAAGAAFLGGIGFLAHRLWRKIDLGRAVFSSGWFSEFGSLWPGQAMSLEIEEVLFRGRSKFQDVLVFKSKTYGTVLVLDGVIQCTERDEFAYQEMMAHVALMSHPTPRRVLVIGGGDGGVLREVVRHADVEEIHICEIDEMVITVSKKYLRQLSVGFDDPRVQVHIQDGAKFLLEKKGQFDVVIVDSSDPVGPAESLYREDFYQLLSDCITPQGIAATQGECMWLHKEVITSVKAAASKHFRHVEYGMISIPTYPSGMIGVMCCSKGNSCAAGPARQVDNAILSQLQYYTPEIHKAAFVLPGFARKMLQ</sequence>
<dbReference type="InterPro" id="IPR035246">
    <property type="entry name" value="Spermidine_synt_N"/>
</dbReference>
<dbReference type="OMA" id="FLYHEMM"/>
<feature type="domain" description="PABS" evidence="5">
    <location>
        <begin position="41"/>
        <end position="276"/>
    </location>
</feature>
<proteinExistence type="inferred from homology"/>
<dbReference type="CDD" id="cd02440">
    <property type="entry name" value="AdoMet_MTases"/>
    <property type="match status" value="1"/>
</dbReference>
<dbReference type="FunCoup" id="A0A0G4F525">
    <property type="interactions" value="379"/>
</dbReference>
<dbReference type="Pfam" id="PF01564">
    <property type="entry name" value="Spermine_synth"/>
    <property type="match status" value="1"/>
</dbReference>
<dbReference type="PROSITE" id="PS01330">
    <property type="entry name" value="PABS_1"/>
    <property type="match status" value="1"/>
</dbReference>
<keyword evidence="2 3" id="KW-0808">Transferase</keyword>
<dbReference type="VEuPathDB" id="CryptoDB:Vbra_8820"/>
<dbReference type="AlphaFoldDB" id="A0A0G4F525"/>
<dbReference type="PANTHER" id="PTHR11558:SF11">
    <property type="entry name" value="SPERMIDINE SYNTHASE"/>
    <property type="match status" value="1"/>
</dbReference>
<dbReference type="PhylomeDB" id="A0A0G4F525"/>
<dbReference type="GO" id="GO:0005829">
    <property type="term" value="C:cytosol"/>
    <property type="evidence" value="ECO:0007669"/>
    <property type="project" value="TreeGrafter"/>
</dbReference>
<dbReference type="NCBIfam" id="NF037959">
    <property type="entry name" value="MFS_SpdSyn"/>
    <property type="match status" value="1"/>
</dbReference>
<dbReference type="SUPFAM" id="SSF53335">
    <property type="entry name" value="S-adenosyl-L-methionine-dependent methyltransferases"/>
    <property type="match status" value="1"/>
</dbReference>
<dbReference type="InterPro" id="IPR030373">
    <property type="entry name" value="PABS_CS"/>
</dbReference>
<dbReference type="NCBIfam" id="TIGR00417">
    <property type="entry name" value="speE"/>
    <property type="match status" value="1"/>
</dbReference>
<dbReference type="Proteomes" id="UP000041254">
    <property type="component" value="Unassembled WGS sequence"/>
</dbReference>
<dbReference type="HAMAP" id="MF_00198">
    <property type="entry name" value="Spermidine_synth"/>
    <property type="match status" value="1"/>
</dbReference>
<dbReference type="STRING" id="1169540.A0A0G4F525"/>
<dbReference type="OrthoDB" id="38125at2759"/>
<evidence type="ECO:0000256" key="3">
    <source>
        <dbReference type="PROSITE-ProRule" id="PRU00354"/>
    </source>
</evidence>
<dbReference type="Pfam" id="PF17284">
    <property type="entry name" value="Spermine_synt_N"/>
    <property type="match status" value="1"/>
</dbReference>
<evidence type="ECO:0000256" key="2">
    <source>
        <dbReference type="ARBA" id="ARBA00022679"/>
    </source>
</evidence>
<dbReference type="PANTHER" id="PTHR11558">
    <property type="entry name" value="SPERMIDINE/SPERMINE SYNTHASE"/>
    <property type="match status" value="1"/>
</dbReference>
<dbReference type="PROSITE" id="PS51006">
    <property type="entry name" value="PABS_2"/>
    <property type="match status" value="1"/>
</dbReference>
<dbReference type="Gene3D" id="2.30.140.10">
    <property type="entry name" value="Spermidine synthase, tetramerisation domain"/>
    <property type="match status" value="1"/>
</dbReference>
<evidence type="ECO:0000256" key="1">
    <source>
        <dbReference type="ARBA" id="ARBA00007867"/>
    </source>
</evidence>
<evidence type="ECO:0000256" key="4">
    <source>
        <dbReference type="RuleBase" id="RU003836"/>
    </source>
</evidence>
<protein>
    <recommendedName>
        <fullName evidence="5">PABS domain-containing protein</fullName>
    </recommendedName>
</protein>
<dbReference type="EMBL" id="CDMY01000373">
    <property type="protein sequence ID" value="CEM06927.1"/>
    <property type="molecule type" value="Genomic_DNA"/>
</dbReference>